<feature type="region of interest" description="Disordered" evidence="1">
    <location>
        <begin position="1"/>
        <end position="54"/>
    </location>
</feature>
<accession>A0A644YFN7</accession>
<reference evidence="2" key="1">
    <citation type="submission" date="2019-08" db="EMBL/GenBank/DDBJ databases">
        <authorList>
            <person name="Kucharzyk K."/>
            <person name="Murdoch R.W."/>
            <person name="Higgins S."/>
            <person name="Loffler F."/>
        </authorList>
    </citation>
    <scope>NUCLEOTIDE SEQUENCE</scope>
</reference>
<gene>
    <name evidence="2" type="ORF">SDC9_73826</name>
</gene>
<feature type="compositionally biased region" description="Low complexity" evidence="1">
    <location>
        <begin position="1"/>
        <end position="15"/>
    </location>
</feature>
<organism evidence="2">
    <name type="scientific">bioreactor metagenome</name>
    <dbReference type="NCBI Taxonomy" id="1076179"/>
    <lineage>
        <taxon>unclassified sequences</taxon>
        <taxon>metagenomes</taxon>
        <taxon>ecological metagenomes</taxon>
    </lineage>
</organism>
<dbReference type="EMBL" id="VSSQ01004962">
    <property type="protein sequence ID" value="MPM27316.1"/>
    <property type="molecule type" value="Genomic_DNA"/>
</dbReference>
<evidence type="ECO:0000256" key="1">
    <source>
        <dbReference type="SAM" id="MobiDB-lite"/>
    </source>
</evidence>
<name>A0A644YFN7_9ZZZZ</name>
<evidence type="ECO:0000313" key="2">
    <source>
        <dbReference type="EMBL" id="MPM27316.1"/>
    </source>
</evidence>
<proteinExistence type="predicted"/>
<evidence type="ECO:0008006" key="3">
    <source>
        <dbReference type="Google" id="ProtNLM"/>
    </source>
</evidence>
<sequence length="549" mass="57123">MFATGRAPGPAARPTQEARDEAGRRHRRATTWPGHDQGGHPLRGGRPGSCRGRRSLGGGLHRRLVLLRGLLLRRLLLGRSGALGLDDRLTLGLRLGVGRLGEGAVGLQVLDIDDVAVGVLHRGGTEDQREGLGAADLGHPVLGVVVLEHVLHLLLGGGAVGPGPGEQVLGQVGLLDLDVVVLGDPVQDQLGLDRVGGALGEIGTELLLGLLLLGVGQVLLEGHPGLGELLVDLVVAGLDLGGQQLLRQLHVDLLDDGLEHLVASGVGLVDAVQASEVVAQVLVHLLGGVELGHHLGEVVVDLGQLLLLHLDDGHLDIGLLAHGRATDEGGGEGLGVAGLHPGEGLVHALDHAAGADPVGHALGLATLDELAVLGGLQVEGDQVALGGRTVHLGVRGEPLAQDLDLLLELLTGRLDRVDLDLDGVERRDHEVGAHVHLGGELDGLTDLELGHLDLRLRQRHQLVLGDGGGVEIRERLVQGLLQGDARAEPLVDDGRRHVPRTEARDLHLLGDLLVGLVQVRLQIGEGHLDGDLGPRGAQLLNSARQDGYS</sequence>
<dbReference type="AlphaFoldDB" id="A0A644YFN7"/>
<comment type="caution">
    <text evidence="2">The sequence shown here is derived from an EMBL/GenBank/DDBJ whole genome shotgun (WGS) entry which is preliminary data.</text>
</comment>
<protein>
    <recommendedName>
        <fullName evidence="3">NAD-specific glutamate dehydrogenase</fullName>
    </recommendedName>
</protein>